<keyword evidence="12" id="KW-0436">Ligase</keyword>
<dbReference type="InterPro" id="IPR009075">
    <property type="entry name" value="AcylCo_DH/oxidase_C"/>
</dbReference>
<accession>A0A1H5BKT9</accession>
<organism evidence="12 13">
    <name type="scientific">Rhodococcus jostii</name>
    <dbReference type="NCBI Taxonomy" id="132919"/>
    <lineage>
        <taxon>Bacteria</taxon>
        <taxon>Bacillati</taxon>
        <taxon>Actinomycetota</taxon>
        <taxon>Actinomycetes</taxon>
        <taxon>Mycobacteriales</taxon>
        <taxon>Nocardiaceae</taxon>
        <taxon>Rhodococcus</taxon>
    </lineage>
</organism>
<dbReference type="InterPro" id="IPR046373">
    <property type="entry name" value="Acyl-CoA_Oxase/DH_mid-dom_sf"/>
</dbReference>
<evidence type="ECO:0000256" key="4">
    <source>
        <dbReference type="ARBA" id="ARBA00022827"/>
    </source>
</evidence>
<dbReference type="PROSITE" id="PS00072">
    <property type="entry name" value="ACYL_COA_DH_1"/>
    <property type="match status" value="1"/>
</dbReference>
<feature type="domain" description="AMP-dependent synthetase/ligase" evidence="8">
    <location>
        <begin position="5"/>
        <end position="364"/>
    </location>
</feature>
<evidence type="ECO:0000256" key="3">
    <source>
        <dbReference type="ARBA" id="ARBA00022630"/>
    </source>
</evidence>
<dbReference type="PROSITE" id="PS00455">
    <property type="entry name" value="AMP_BINDING"/>
    <property type="match status" value="1"/>
</dbReference>
<keyword evidence="5" id="KW-0560">Oxidoreductase</keyword>
<dbReference type="InterPro" id="IPR020845">
    <property type="entry name" value="AMP-binding_CS"/>
</dbReference>
<dbReference type="AlphaFoldDB" id="A0A1H5BKT9"/>
<dbReference type="GO" id="GO:0050660">
    <property type="term" value="F:flavin adenine dinucleotide binding"/>
    <property type="evidence" value="ECO:0007669"/>
    <property type="project" value="InterPro"/>
</dbReference>
<dbReference type="Gene3D" id="1.20.140.10">
    <property type="entry name" value="Butyryl-CoA Dehydrogenase, subunit A, domain 3"/>
    <property type="match status" value="1"/>
</dbReference>
<dbReference type="Pfam" id="PF13193">
    <property type="entry name" value="AMP-binding_C"/>
    <property type="match status" value="1"/>
</dbReference>
<evidence type="ECO:0000259" key="7">
    <source>
        <dbReference type="Pfam" id="PF00441"/>
    </source>
</evidence>
<dbReference type="InterPro" id="IPR025110">
    <property type="entry name" value="AMP-bd_C"/>
</dbReference>
<dbReference type="InterPro" id="IPR013786">
    <property type="entry name" value="AcylCoA_DH/ox_N"/>
</dbReference>
<dbReference type="Pfam" id="PF02770">
    <property type="entry name" value="Acyl-CoA_dh_M"/>
    <property type="match status" value="1"/>
</dbReference>
<dbReference type="InterPro" id="IPR037069">
    <property type="entry name" value="AcylCoA_DH/ox_N_sf"/>
</dbReference>
<evidence type="ECO:0000259" key="8">
    <source>
        <dbReference type="Pfam" id="PF00501"/>
    </source>
</evidence>
<dbReference type="FunFam" id="2.40.110.10:FF:000011">
    <property type="entry name" value="Acyl-CoA dehydrogenase FadE34"/>
    <property type="match status" value="1"/>
</dbReference>
<dbReference type="InterPro" id="IPR045851">
    <property type="entry name" value="AMP-bd_C_sf"/>
</dbReference>
<feature type="domain" description="Acyl-CoA oxidase/dehydrogenase middle" evidence="9">
    <location>
        <begin position="655"/>
        <end position="751"/>
    </location>
</feature>
<reference evidence="13" key="1">
    <citation type="submission" date="2016-10" db="EMBL/GenBank/DDBJ databases">
        <authorList>
            <person name="Varghese N."/>
        </authorList>
    </citation>
    <scope>NUCLEOTIDE SEQUENCE [LARGE SCALE GENOMIC DNA]</scope>
    <source>
        <strain evidence="13">DSM 44719</strain>
    </source>
</reference>
<proteinExistence type="inferred from homology"/>
<evidence type="ECO:0000259" key="11">
    <source>
        <dbReference type="Pfam" id="PF13193"/>
    </source>
</evidence>
<keyword evidence="4" id="KW-0274">FAD</keyword>
<evidence type="ECO:0000256" key="5">
    <source>
        <dbReference type="ARBA" id="ARBA00023002"/>
    </source>
</evidence>
<dbReference type="Pfam" id="PF02771">
    <property type="entry name" value="Acyl-CoA_dh_N"/>
    <property type="match status" value="1"/>
</dbReference>
<dbReference type="SUPFAM" id="SSF56801">
    <property type="entry name" value="Acetyl-CoA synthetase-like"/>
    <property type="match status" value="1"/>
</dbReference>
<evidence type="ECO:0000256" key="1">
    <source>
        <dbReference type="ARBA" id="ARBA00001974"/>
    </source>
</evidence>
<dbReference type="Gene3D" id="3.40.50.12780">
    <property type="entry name" value="N-terminal domain of ligase-like"/>
    <property type="match status" value="1"/>
</dbReference>
<dbReference type="Proteomes" id="UP000183407">
    <property type="component" value="Unassembled WGS sequence"/>
</dbReference>
<evidence type="ECO:0000256" key="6">
    <source>
        <dbReference type="SAM" id="MobiDB-lite"/>
    </source>
</evidence>
<dbReference type="Gene3D" id="2.40.110.10">
    <property type="entry name" value="Butyryl-CoA Dehydrogenase, subunit A, domain 2"/>
    <property type="match status" value="1"/>
</dbReference>
<gene>
    <name evidence="12" type="ORF">SAMN04490220_4797</name>
</gene>
<evidence type="ECO:0000259" key="9">
    <source>
        <dbReference type="Pfam" id="PF02770"/>
    </source>
</evidence>
<dbReference type="GO" id="GO:0005886">
    <property type="term" value="C:plasma membrane"/>
    <property type="evidence" value="ECO:0007669"/>
    <property type="project" value="TreeGrafter"/>
</dbReference>
<dbReference type="InterPro" id="IPR006091">
    <property type="entry name" value="Acyl-CoA_Oxase/DH_mid-dom"/>
</dbReference>
<feature type="domain" description="Acyl-CoA dehydrogenase/oxidase C-terminal" evidence="7">
    <location>
        <begin position="806"/>
        <end position="903"/>
    </location>
</feature>
<dbReference type="InterPro" id="IPR036250">
    <property type="entry name" value="AcylCo_DH-like_C"/>
</dbReference>
<dbReference type="EMBL" id="FNTL01000004">
    <property type="protein sequence ID" value="SED54590.1"/>
    <property type="molecule type" value="Genomic_DNA"/>
</dbReference>
<dbReference type="InterPro" id="IPR009100">
    <property type="entry name" value="AcylCoA_DH/oxidase_NM_dom_sf"/>
</dbReference>
<dbReference type="Pfam" id="PF00441">
    <property type="entry name" value="Acyl-CoA_dh_1"/>
    <property type="match status" value="1"/>
</dbReference>
<evidence type="ECO:0000256" key="2">
    <source>
        <dbReference type="ARBA" id="ARBA00009347"/>
    </source>
</evidence>
<dbReference type="InterPro" id="IPR006089">
    <property type="entry name" value="Acyl-CoA_DH_CS"/>
</dbReference>
<dbReference type="Gene3D" id="1.10.540.10">
    <property type="entry name" value="Acyl-CoA dehydrogenase/oxidase, N-terminal domain"/>
    <property type="match status" value="1"/>
</dbReference>
<feature type="domain" description="Acyl-CoA dehydrogenase/oxidase N-terminal" evidence="10">
    <location>
        <begin position="539"/>
        <end position="651"/>
    </location>
</feature>
<dbReference type="Gene3D" id="3.30.300.30">
    <property type="match status" value="1"/>
</dbReference>
<dbReference type="InterPro" id="IPR042099">
    <property type="entry name" value="ANL_N_sf"/>
</dbReference>
<feature type="domain" description="AMP-binding enzyme C-terminal" evidence="11">
    <location>
        <begin position="422"/>
        <end position="500"/>
    </location>
</feature>
<comment type="similarity">
    <text evidence="2">Belongs to the acyl-CoA dehydrogenase family.</text>
</comment>
<dbReference type="GO" id="GO:0003995">
    <property type="term" value="F:acyl-CoA dehydrogenase activity"/>
    <property type="evidence" value="ECO:0007669"/>
    <property type="project" value="InterPro"/>
</dbReference>
<evidence type="ECO:0000259" key="10">
    <source>
        <dbReference type="Pfam" id="PF02771"/>
    </source>
</evidence>
<protein>
    <submittedName>
        <fullName evidence="12">Acyl-CoA synthetase (AMP-forming)/AMP-acid ligase II</fullName>
    </submittedName>
</protein>
<dbReference type="InterPro" id="IPR000873">
    <property type="entry name" value="AMP-dep_synth/lig_dom"/>
</dbReference>
<sequence length="906" mass="98307">MYPGRHAATTPGKPAVIEAATGKIVTYRDLEDRSVQFAHWLTGQGLAPGDHLAVLSVNDARVFEIYWGAVRSGMVVTFVNTHLTPAEVAYIVDDCDARVLVVSAPLAELATAIVDSTPKVHSRLAFGGAVPGHDDYDRAVASLSIRPPRDQPRGSDMLYSSGTTGRPKGIAVAQSDDQVGDEPGPQFVGLLRNFGFDENSVYFSPAPIYHAAPLRYGAGAHALGGTVVMADRFDAESSLQFLERYGVSHSQWVPTHFIRMLKLPEEVRNRYDLSSMRVAIHAAAPCPPEVKRAMIDWWGEILYEYYSSTESVGSTVITTQEWLRKPGSVGRGQGATSRAYVCAEDGTELPAGQVGLIYFARPGHSFEYHNDPVKTAQSRHPRHPDWVTTGDIGYLDEDDYLFLTDRAKFVIISGGVNIYPQEIENILAVHPKVADVAVIGVPDEDMGQSVHAVVEPIPGVAGNDALVAELLDYCRGRVAGYKCPRSVEFVTELPRTPTGKLAKAALQGMSLRKHSTHTSTEVDSMRTQVVPAAGPPDHDLDALRAEVRTFLREQIDAGVFTPGVDTWLTRWNPDFTKSLAARGWLGMTIPVQYGGQGRTFMERFVVTEELLAVGAPVAAQWVADRQAAPSLLTYGTEEQKQRFLPGIAHGEISWAIGMSEPESGSDLASVRTKAVRVEGGWRITGTKLWTSGAHRADAFFALARSAPLDPEQRHAGLSQFIVLLDSPGIQIRPILSMSGDHHFNEVILDDVFVPDELVLGRIGDGWKQVTSELGFERSGPERFMSTFPLLAVMAEETSEGRQPADARIGALAARIFGLHHMSRAVSEALERGDDAELGASVVKVLGTKTEGDIADLVEELAGEAEAGSDHFAELVRAGVMQRPGFTLRGGTSEILRGVIARGLGMR</sequence>
<comment type="cofactor">
    <cofactor evidence="1">
        <name>FAD</name>
        <dbReference type="ChEBI" id="CHEBI:57692"/>
    </cofactor>
</comment>
<dbReference type="InterPro" id="IPR052161">
    <property type="entry name" value="Mycobact_Acyl-CoA_DH"/>
</dbReference>
<dbReference type="SUPFAM" id="SSF47203">
    <property type="entry name" value="Acyl-CoA dehydrogenase C-terminal domain-like"/>
    <property type="match status" value="1"/>
</dbReference>
<keyword evidence="3" id="KW-0285">Flavoprotein</keyword>
<feature type="region of interest" description="Disordered" evidence="6">
    <location>
        <begin position="145"/>
        <end position="165"/>
    </location>
</feature>
<evidence type="ECO:0000313" key="13">
    <source>
        <dbReference type="Proteomes" id="UP000183407"/>
    </source>
</evidence>
<name>A0A1H5BKT9_RHOJO</name>
<dbReference type="GO" id="GO:0016874">
    <property type="term" value="F:ligase activity"/>
    <property type="evidence" value="ECO:0007669"/>
    <property type="project" value="UniProtKB-KW"/>
</dbReference>
<dbReference type="Pfam" id="PF00501">
    <property type="entry name" value="AMP-binding"/>
    <property type="match status" value="1"/>
</dbReference>
<evidence type="ECO:0000313" key="12">
    <source>
        <dbReference type="EMBL" id="SED54590.1"/>
    </source>
</evidence>
<dbReference type="PANTHER" id="PTHR43292:SF4">
    <property type="entry name" value="ACYL-COA DEHYDROGENASE FADE34"/>
    <property type="match status" value="1"/>
</dbReference>
<dbReference type="PANTHER" id="PTHR43292">
    <property type="entry name" value="ACYL-COA DEHYDROGENASE"/>
    <property type="match status" value="1"/>
</dbReference>
<dbReference type="SUPFAM" id="SSF56645">
    <property type="entry name" value="Acyl-CoA dehydrogenase NM domain-like"/>
    <property type="match status" value="1"/>
</dbReference>